<dbReference type="PANTHER" id="PTHR46853:SF1">
    <property type="entry name" value="METHYLOSOME PROTEIN 50"/>
    <property type="match status" value="1"/>
</dbReference>
<keyword evidence="2" id="KW-0963">Cytoplasm</keyword>
<comment type="caution">
    <text evidence="6">The sequence shown here is derived from an EMBL/GenBank/DDBJ whole genome shotgun (WGS) entry which is preliminary data.</text>
</comment>
<evidence type="ECO:0008006" key="8">
    <source>
        <dbReference type="Google" id="ProtNLM"/>
    </source>
</evidence>
<dbReference type="InterPro" id="IPR015943">
    <property type="entry name" value="WD40/YVTN_repeat-like_dom_sf"/>
</dbReference>
<dbReference type="InterPro" id="IPR052139">
    <property type="entry name" value="Methylosome_Comp_WDR77"/>
</dbReference>
<dbReference type="OrthoDB" id="10260946at2759"/>
<keyword evidence="4" id="KW-0677">Repeat</keyword>
<gene>
    <name evidence="6" type="ORF">CYY_003493</name>
</gene>
<proteinExistence type="predicted"/>
<sequence length="322" mass="36773">MTNKNLQTTEYSICSVDYSLDNQWLALGTSNLTNSIWDGKIILFNDNADVKEKQYDVDSGITGVQWLNNDILVFSTDDSRISFININHSNQTTTPITITKTQDYIEDDFKNRGISQHLCCHSHIISSIDIFENKLLSSSWDKSIKLWDINSSDETSLQLSNQFIHHYKKVNIVKWNRINRDLFASGSDNGVVVGDCRDKHSSVFNKETQIPVYSLAWATNNDYTLYTGHSNGQLIQYDIRNTTEIIKKPHSLAINQIHVNSKYISTVSDDRSSKVFDINNTDTLVYQYESNDFIKCITSKSDSTNQFITGSIDKKLVLHQIN</sequence>
<evidence type="ECO:0000256" key="4">
    <source>
        <dbReference type="ARBA" id="ARBA00022737"/>
    </source>
</evidence>
<evidence type="ECO:0000256" key="5">
    <source>
        <dbReference type="PROSITE-ProRule" id="PRU00221"/>
    </source>
</evidence>
<evidence type="ECO:0000313" key="6">
    <source>
        <dbReference type="EMBL" id="KAF2075188.1"/>
    </source>
</evidence>
<dbReference type="AlphaFoldDB" id="A0A8J4PW98"/>
<dbReference type="PROSITE" id="PS00678">
    <property type="entry name" value="WD_REPEATS_1"/>
    <property type="match status" value="1"/>
</dbReference>
<dbReference type="PROSITE" id="PS50082">
    <property type="entry name" value="WD_REPEATS_2"/>
    <property type="match status" value="1"/>
</dbReference>
<dbReference type="GO" id="GO:0034709">
    <property type="term" value="C:methylosome"/>
    <property type="evidence" value="ECO:0007669"/>
    <property type="project" value="TreeGrafter"/>
</dbReference>
<name>A0A8J4PW98_9MYCE</name>
<accession>A0A8J4PW98</accession>
<reference evidence="6" key="1">
    <citation type="submission" date="2020-01" db="EMBL/GenBank/DDBJ databases">
        <title>Development of genomics and gene disruption for Polysphondylium violaceum indicates a role for the polyketide synthase stlB in stalk morphogenesis.</title>
        <authorList>
            <person name="Narita B."/>
            <person name="Kawabe Y."/>
            <person name="Kin K."/>
            <person name="Saito T."/>
            <person name="Gibbs R."/>
            <person name="Kuspa A."/>
            <person name="Muzny D."/>
            <person name="Queller D."/>
            <person name="Richards S."/>
            <person name="Strassman J."/>
            <person name="Sucgang R."/>
            <person name="Worley K."/>
            <person name="Schaap P."/>
        </authorList>
    </citation>
    <scope>NUCLEOTIDE SEQUENCE</scope>
    <source>
        <strain evidence="6">QSvi11</strain>
    </source>
</reference>
<comment type="subcellular location">
    <subcellularLocation>
        <location evidence="1">Cytoplasm</location>
    </subcellularLocation>
</comment>
<evidence type="ECO:0000256" key="1">
    <source>
        <dbReference type="ARBA" id="ARBA00004496"/>
    </source>
</evidence>
<dbReference type="InterPro" id="IPR036322">
    <property type="entry name" value="WD40_repeat_dom_sf"/>
</dbReference>
<dbReference type="InterPro" id="IPR019775">
    <property type="entry name" value="WD40_repeat_CS"/>
</dbReference>
<dbReference type="Gene3D" id="2.130.10.10">
    <property type="entry name" value="YVTN repeat-like/Quinoprotein amine dehydrogenase"/>
    <property type="match status" value="1"/>
</dbReference>
<dbReference type="InterPro" id="IPR001680">
    <property type="entry name" value="WD40_rpt"/>
</dbReference>
<dbReference type="PANTHER" id="PTHR46853">
    <property type="entry name" value="METHYLOSOME PROTEIN 50"/>
    <property type="match status" value="1"/>
</dbReference>
<dbReference type="Pfam" id="PF00400">
    <property type="entry name" value="WD40"/>
    <property type="match status" value="1"/>
</dbReference>
<keyword evidence="7" id="KW-1185">Reference proteome</keyword>
<dbReference type="SUPFAM" id="SSF50978">
    <property type="entry name" value="WD40 repeat-like"/>
    <property type="match status" value="1"/>
</dbReference>
<dbReference type="SMART" id="SM00320">
    <property type="entry name" value="WD40"/>
    <property type="match status" value="7"/>
</dbReference>
<protein>
    <recommendedName>
        <fullName evidence="8">WD40 repeat-containing protein</fullName>
    </recommendedName>
</protein>
<feature type="repeat" description="WD" evidence="5">
    <location>
        <begin position="118"/>
        <end position="157"/>
    </location>
</feature>
<keyword evidence="3 5" id="KW-0853">WD repeat</keyword>
<evidence type="ECO:0000256" key="3">
    <source>
        <dbReference type="ARBA" id="ARBA00022574"/>
    </source>
</evidence>
<dbReference type="Proteomes" id="UP000695562">
    <property type="component" value="Unassembled WGS sequence"/>
</dbReference>
<organism evidence="6 7">
    <name type="scientific">Polysphondylium violaceum</name>
    <dbReference type="NCBI Taxonomy" id="133409"/>
    <lineage>
        <taxon>Eukaryota</taxon>
        <taxon>Amoebozoa</taxon>
        <taxon>Evosea</taxon>
        <taxon>Eumycetozoa</taxon>
        <taxon>Dictyostelia</taxon>
        <taxon>Dictyosteliales</taxon>
        <taxon>Dictyosteliaceae</taxon>
        <taxon>Polysphondylium</taxon>
    </lineage>
</organism>
<evidence type="ECO:0000313" key="7">
    <source>
        <dbReference type="Proteomes" id="UP000695562"/>
    </source>
</evidence>
<evidence type="ECO:0000256" key="2">
    <source>
        <dbReference type="ARBA" id="ARBA00022490"/>
    </source>
</evidence>
<dbReference type="EMBL" id="AJWJ01000110">
    <property type="protein sequence ID" value="KAF2075188.1"/>
    <property type="molecule type" value="Genomic_DNA"/>
</dbReference>